<feature type="domain" description="Signal transduction histidine kinase internal region" evidence="2">
    <location>
        <begin position="843"/>
        <end position="918"/>
    </location>
</feature>
<dbReference type="InterPro" id="IPR011123">
    <property type="entry name" value="Y_Y_Y"/>
</dbReference>
<sequence>MLRPLKIYFLAILGFQFSPHLSGQEDYHFEQFVKINSSEDVTLRASIEEGANGFIWMATDNGLCRFDGRRFKFYKNDPKDPTSIFSDQVFTVLPIGDEIWTGTLQGISVLNIHTHEFRNYQLGESGKVDSLTTSSRKDVLAILKDRQGDIWIGTKFMGLWKYDPEKDDFEFYAPSYYPDYLTSNFEARMVGSIEQSRTNDSIIWAGTSTGLMELNKYSRDLQFHHFLHEDKATYSGLNTIRSLYHHDDGRVYVSTWAKGAYYFDPVTKQMNLIQAVNDTAQLLSALPVSSVVPQSNETIWLTTGKGLFLYSTKENRILYKTLNDNRNKRYYGIRLLDKGQRYWYTNHQGLFLYDPYIQQFHTYSFAPHTDGETNFVFLQDYDAEKDEIVICPRVTKELYFFNRKNNTWGSYPFRNLSRYKKEYNWLQIYGFGQLGRDEYVLAAQEGLFLYRPSSGLLSPILNDPATKNIWFTSLEICKDGKLWAGSLDAGLFLVDPHRGTYSSFVNDFLIDNKLVSRIGDLLEDSAHNVWMKRMDGFSVYSRKDDKIHNFLFSVDPARSFAVVNGFAEDKYGRVWTCSEEGRMAYMEVAHPEKGIIAKTSIRDAGVEGHIYALISDPEGNIWGATNKEIFRIDREGRVVAHFSLKYSSFPIDFFGMSMLPDGQLVIGGRQEITLTYPLRLTRNKEVPKPYLTQISVRQKPHNAAYPMFGGAPLELRNNENFFSLAYAAQAYTFSENIRFRYRLKGLEEWIDAGDQLVANYTSVPPGDYTFQLMAANNEGIWNEAILEVPVIVNQAWFKSWWFLTLVALCLSVLVYSIFQYRIQQIRKEEKIKTAYERKLAGVEMSALVSQMNPHFLFNSLNSIDSYIIKNQSFKASEYLNKFAHLMRLILQNSRTTYISLENEISGLELYLQMECMRSAGGFTYNINIAPDVDVHHIEIPPMLIQPYVENAIWHGLRHLNGGEKGRVDISLDMHQEKLRIAVKDNGIGRVQSAILQKRKSGNHKKSMGMQITQNRIEMINKLYQAEASVVISDLYDSQGEAAGTQVTLTIAI</sequence>
<dbReference type="PANTHER" id="PTHR34220:SF7">
    <property type="entry name" value="SENSOR HISTIDINE KINASE YPDA"/>
    <property type="match status" value="1"/>
</dbReference>
<accession>A0A2D0NAL4</accession>
<gene>
    <name evidence="4" type="ORF">CRP01_15630</name>
</gene>
<evidence type="ECO:0000313" key="5">
    <source>
        <dbReference type="Proteomes" id="UP000223913"/>
    </source>
</evidence>
<organism evidence="4 5">
    <name type="scientific">Flavilitoribacter nigricans (strain ATCC 23147 / DSM 23189 / NBRC 102662 / NCIMB 1420 / SS-2)</name>
    <name type="common">Lewinella nigricans</name>
    <dbReference type="NCBI Taxonomy" id="1122177"/>
    <lineage>
        <taxon>Bacteria</taxon>
        <taxon>Pseudomonadati</taxon>
        <taxon>Bacteroidota</taxon>
        <taxon>Saprospiria</taxon>
        <taxon>Saprospirales</taxon>
        <taxon>Lewinellaceae</taxon>
        <taxon>Flavilitoribacter</taxon>
    </lineage>
</organism>
<keyword evidence="1" id="KW-0812">Transmembrane</keyword>
<dbReference type="InterPro" id="IPR010559">
    <property type="entry name" value="Sig_transdc_His_kin_internal"/>
</dbReference>
<dbReference type="PANTHER" id="PTHR34220">
    <property type="entry name" value="SENSOR HISTIDINE KINASE YPDA"/>
    <property type="match status" value="1"/>
</dbReference>
<dbReference type="GO" id="GO:0000155">
    <property type="term" value="F:phosphorelay sensor kinase activity"/>
    <property type="evidence" value="ECO:0007669"/>
    <property type="project" value="InterPro"/>
</dbReference>
<evidence type="ECO:0008006" key="6">
    <source>
        <dbReference type="Google" id="ProtNLM"/>
    </source>
</evidence>
<dbReference type="Gene3D" id="2.60.40.10">
    <property type="entry name" value="Immunoglobulins"/>
    <property type="match status" value="1"/>
</dbReference>
<dbReference type="Pfam" id="PF06580">
    <property type="entry name" value="His_kinase"/>
    <property type="match status" value="1"/>
</dbReference>
<feature type="transmembrane region" description="Helical" evidence="1">
    <location>
        <begin position="800"/>
        <end position="818"/>
    </location>
</feature>
<keyword evidence="5" id="KW-1185">Reference proteome</keyword>
<dbReference type="SUPFAM" id="SSF55874">
    <property type="entry name" value="ATPase domain of HSP90 chaperone/DNA topoisomerase II/histidine kinase"/>
    <property type="match status" value="1"/>
</dbReference>
<dbReference type="OrthoDB" id="9809670at2"/>
<reference evidence="4 5" key="1">
    <citation type="submission" date="2017-10" db="EMBL/GenBank/DDBJ databases">
        <title>The draft genome sequence of Lewinella nigricans NBRC 102662.</title>
        <authorList>
            <person name="Wang K."/>
        </authorList>
    </citation>
    <scope>NUCLEOTIDE SEQUENCE [LARGE SCALE GENOMIC DNA]</scope>
    <source>
        <strain evidence="4 5">NBRC 102662</strain>
    </source>
</reference>
<evidence type="ECO:0000259" key="3">
    <source>
        <dbReference type="Pfam" id="PF07495"/>
    </source>
</evidence>
<dbReference type="Gene3D" id="2.130.10.10">
    <property type="entry name" value="YVTN repeat-like/Quinoprotein amine dehydrogenase"/>
    <property type="match status" value="2"/>
</dbReference>
<keyword evidence="1" id="KW-1133">Transmembrane helix</keyword>
<dbReference type="InterPro" id="IPR013783">
    <property type="entry name" value="Ig-like_fold"/>
</dbReference>
<dbReference type="Gene3D" id="3.30.565.10">
    <property type="entry name" value="Histidine kinase-like ATPase, C-terminal domain"/>
    <property type="match status" value="1"/>
</dbReference>
<evidence type="ECO:0000256" key="1">
    <source>
        <dbReference type="SAM" id="Phobius"/>
    </source>
</evidence>
<evidence type="ECO:0000259" key="2">
    <source>
        <dbReference type="Pfam" id="PF06580"/>
    </source>
</evidence>
<dbReference type="AlphaFoldDB" id="A0A2D0NAL4"/>
<dbReference type="InterPro" id="IPR011110">
    <property type="entry name" value="Reg_prop"/>
</dbReference>
<comment type="caution">
    <text evidence="4">The sequence shown here is derived from an EMBL/GenBank/DDBJ whole genome shotgun (WGS) entry which is preliminary data.</text>
</comment>
<dbReference type="Pfam" id="PF07494">
    <property type="entry name" value="Reg_prop"/>
    <property type="match status" value="1"/>
</dbReference>
<dbReference type="InterPro" id="IPR036890">
    <property type="entry name" value="HATPase_C_sf"/>
</dbReference>
<dbReference type="RefSeq" id="WP_099151003.1">
    <property type="nucleotide sequence ID" value="NZ_PDUD01000021.1"/>
</dbReference>
<proteinExistence type="predicted"/>
<feature type="domain" description="Two component regulator three Y" evidence="3">
    <location>
        <begin position="731"/>
        <end position="792"/>
    </location>
</feature>
<protein>
    <recommendedName>
        <fullName evidence="6">Signal transduction histidine kinase internal region domain-containing protein</fullName>
    </recommendedName>
</protein>
<name>A0A2D0NAL4_FLAN2</name>
<dbReference type="Proteomes" id="UP000223913">
    <property type="component" value="Unassembled WGS sequence"/>
</dbReference>
<dbReference type="SUPFAM" id="SSF63829">
    <property type="entry name" value="Calcium-dependent phosphotriesterase"/>
    <property type="match status" value="3"/>
</dbReference>
<keyword evidence="1" id="KW-0472">Membrane</keyword>
<evidence type="ECO:0000313" key="4">
    <source>
        <dbReference type="EMBL" id="PHN05426.1"/>
    </source>
</evidence>
<dbReference type="InterPro" id="IPR050640">
    <property type="entry name" value="Bact_2-comp_sensor_kinase"/>
</dbReference>
<dbReference type="GO" id="GO:0016020">
    <property type="term" value="C:membrane"/>
    <property type="evidence" value="ECO:0007669"/>
    <property type="project" value="InterPro"/>
</dbReference>
<dbReference type="Pfam" id="PF07495">
    <property type="entry name" value="Y_Y_Y"/>
    <property type="match status" value="1"/>
</dbReference>
<dbReference type="EMBL" id="PDUD01000021">
    <property type="protein sequence ID" value="PHN05426.1"/>
    <property type="molecule type" value="Genomic_DNA"/>
</dbReference>
<dbReference type="InterPro" id="IPR015943">
    <property type="entry name" value="WD40/YVTN_repeat-like_dom_sf"/>
</dbReference>